<comment type="similarity">
    <text evidence="7">Belongs to the binding-protein-dependent transport system permease family.</text>
</comment>
<dbReference type="SUPFAM" id="SSF161098">
    <property type="entry name" value="MetI-like"/>
    <property type="match status" value="1"/>
</dbReference>
<evidence type="ECO:0000313" key="10">
    <source>
        <dbReference type="Proteomes" id="UP001226691"/>
    </source>
</evidence>
<feature type="transmembrane region" description="Helical" evidence="7">
    <location>
        <begin position="131"/>
        <end position="150"/>
    </location>
</feature>
<dbReference type="Pfam" id="PF00528">
    <property type="entry name" value="BPD_transp_1"/>
    <property type="match status" value="1"/>
</dbReference>
<dbReference type="InterPro" id="IPR035906">
    <property type="entry name" value="MetI-like_sf"/>
</dbReference>
<keyword evidence="2 7" id="KW-0813">Transport</keyword>
<evidence type="ECO:0000313" key="9">
    <source>
        <dbReference type="EMBL" id="MDQ1124061.1"/>
    </source>
</evidence>
<protein>
    <submittedName>
        <fullName evidence="9">ABC-type nitrate/sulfonate/bicarbonate transport system permease component</fullName>
    </submittedName>
</protein>
<evidence type="ECO:0000256" key="6">
    <source>
        <dbReference type="ARBA" id="ARBA00023136"/>
    </source>
</evidence>
<comment type="subcellular location">
    <subcellularLocation>
        <location evidence="1 7">Cell membrane</location>
        <topology evidence="1 7">Multi-pass membrane protein</topology>
    </subcellularLocation>
</comment>
<dbReference type="Gene3D" id="1.10.3720.10">
    <property type="entry name" value="MetI-like"/>
    <property type="match status" value="1"/>
</dbReference>
<feature type="transmembrane region" description="Helical" evidence="7">
    <location>
        <begin position="194"/>
        <end position="216"/>
    </location>
</feature>
<keyword evidence="3" id="KW-1003">Cell membrane</keyword>
<evidence type="ECO:0000256" key="7">
    <source>
        <dbReference type="RuleBase" id="RU363032"/>
    </source>
</evidence>
<comment type="caution">
    <text evidence="9">The sequence shown here is derived from an EMBL/GenBank/DDBJ whole genome shotgun (WGS) entry which is preliminary data.</text>
</comment>
<dbReference type="PROSITE" id="PS50928">
    <property type="entry name" value="ABC_TM1"/>
    <property type="match status" value="1"/>
</dbReference>
<dbReference type="PANTHER" id="PTHR30151">
    <property type="entry name" value="ALKANE SULFONATE ABC TRANSPORTER-RELATED, MEMBRANE SUBUNIT"/>
    <property type="match status" value="1"/>
</dbReference>
<name>A0ABU0TWM5_MICTR</name>
<keyword evidence="6 7" id="KW-0472">Membrane</keyword>
<organism evidence="9 10">
    <name type="scientific">Microbacterium trichothecenolyticum</name>
    <name type="common">Aureobacterium trichothecenolyticum</name>
    <dbReference type="NCBI Taxonomy" id="69370"/>
    <lineage>
        <taxon>Bacteria</taxon>
        <taxon>Bacillati</taxon>
        <taxon>Actinomycetota</taxon>
        <taxon>Actinomycetes</taxon>
        <taxon>Micrococcales</taxon>
        <taxon>Microbacteriaceae</taxon>
        <taxon>Microbacterium</taxon>
    </lineage>
</organism>
<keyword evidence="5 7" id="KW-1133">Transmembrane helix</keyword>
<dbReference type="PANTHER" id="PTHR30151:SF20">
    <property type="entry name" value="ABC TRANSPORTER PERMEASE PROTEIN HI_0355-RELATED"/>
    <property type="match status" value="1"/>
</dbReference>
<feature type="transmembrane region" description="Helical" evidence="7">
    <location>
        <begin position="64"/>
        <end position="87"/>
    </location>
</feature>
<feature type="domain" description="ABC transmembrane type-1" evidence="8">
    <location>
        <begin position="65"/>
        <end position="246"/>
    </location>
</feature>
<feature type="transmembrane region" description="Helical" evidence="7">
    <location>
        <begin position="171"/>
        <end position="188"/>
    </location>
</feature>
<reference evidence="9 10" key="1">
    <citation type="submission" date="2023-07" db="EMBL/GenBank/DDBJ databases">
        <title>Functional and genomic diversity of the sorghum phyllosphere microbiome.</title>
        <authorList>
            <person name="Shade A."/>
        </authorList>
    </citation>
    <scope>NUCLEOTIDE SEQUENCE [LARGE SCALE GENOMIC DNA]</scope>
    <source>
        <strain evidence="9 10">SORGH_AS_1207</strain>
    </source>
</reference>
<keyword evidence="4 7" id="KW-0812">Transmembrane</keyword>
<evidence type="ECO:0000259" key="8">
    <source>
        <dbReference type="PROSITE" id="PS50928"/>
    </source>
</evidence>
<dbReference type="EMBL" id="JAUTBF010000001">
    <property type="protein sequence ID" value="MDQ1124061.1"/>
    <property type="molecule type" value="Genomic_DNA"/>
</dbReference>
<evidence type="ECO:0000256" key="3">
    <source>
        <dbReference type="ARBA" id="ARBA00022475"/>
    </source>
</evidence>
<dbReference type="CDD" id="cd06261">
    <property type="entry name" value="TM_PBP2"/>
    <property type="match status" value="1"/>
</dbReference>
<dbReference type="RefSeq" id="WP_307484491.1">
    <property type="nucleotide sequence ID" value="NZ_JAUTBF010000001.1"/>
</dbReference>
<feature type="transmembrane region" description="Helical" evidence="7">
    <location>
        <begin position="99"/>
        <end position="125"/>
    </location>
</feature>
<gene>
    <name evidence="9" type="ORF">QE412_002634</name>
</gene>
<keyword evidence="10" id="KW-1185">Reference proteome</keyword>
<sequence length="274" mass="29229">MSIDALSPSRRRWVTLITPIVSILGLLVIWALAVQLFAIPAYVLPSPWAAFAAIVEDRDAIGRGIVATGQVFALGFVIGAALGFLLALVMSASPLLFRLLYPIMIVSQAIPVVAIGAALVIWLGFGLAPKLVVVAMIVFFPVLVNVLDGLRSVDPDSVHLARAMGASRWRTFVVIALPATYTPLFSALKMSATFSVTGAILAESLASTTGGLGVYLSTMQGRFNTAGVFAAIIVLASIGLLAFLLISLWESASTPWRRASIVPRRRRMLPRTRS</sequence>
<evidence type="ECO:0000256" key="4">
    <source>
        <dbReference type="ARBA" id="ARBA00022692"/>
    </source>
</evidence>
<evidence type="ECO:0000256" key="1">
    <source>
        <dbReference type="ARBA" id="ARBA00004651"/>
    </source>
</evidence>
<proteinExistence type="inferred from homology"/>
<evidence type="ECO:0000256" key="5">
    <source>
        <dbReference type="ARBA" id="ARBA00022989"/>
    </source>
</evidence>
<feature type="transmembrane region" description="Helical" evidence="7">
    <location>
        <begin position="228"/>
        <end position="249"/>
    </location>
</feature>
<dbReference type="Proteomes" id="UP001226691">
    <property type="component" value="Unassembled WGS sequence"/>
</dbReference>
<accession>A0ABU0TWM5</accession>
<dbReference type="InterPro" id="IPR000515">
    <property type="entry name" value="MetI-like"/>
</dbReference>
<evidence type="ECO:0000256" key="2">
    <source>
        <dbReference type="ARBA" id="ARBA00022448"/>
    </source>
</evidence>
<feature type="transmembrane region" description="Helical" evidence="7">
    <location>
        <begin position="20"/>
        <end position="44"/>
    </location>
</feature>